<dbReference type="Gene3D" id="3.60.15.10">
    <property type="entry name" value="Ribonuclease Z/Hydroxyacylglutathione hydrolase-like"/>
    <property type="match status" value="1"/>
</dbReference>
<dbReference type="SUPFAM" id="SSF56281">
    <property type="entry name" value="Metallo-hydrolase/oxidoreductase"/>
    <property type="match status" value="1"/>
</dbReference>
<reference evidence="6" key="1">
    <citation type="journal article" date="2019" name="Int. J. Syst. Evol. Microbiol.">
        <title>The Global Catalogue of Microorganisms (GCM) 10K type strain sequencing project: providing services to taxonomists for standard genome sequencing and annotation.</title>
        <authorList>
            <consortium name="The Broad Institute Genomics Platform"/>
            <consortium name="The Broad Institute Genome Sequencing Center for Infectious Disease"/>
            <person name="Wu L."/>
            <person name="Ma J."/>
        </authorList>
    </citation>
    <scope>NUCLEOTIDE SEQUENCE [LARGE SCALE GENOMIC DNA]</scope>
    <source>
        <strain evidence="6">CCUG 54356</strain>
    </source>
</reference>
<dbReference type="InterPro" id="IPR036866">
    <property type="entry name" value="RibonucZ/Hydroxyglut_hydro"/>
</dbReference>
<protein>
    <submittedName>
        <fullName evidence="5">MBL fold metallo-hydrolase RNA specificity domain-containing protein</fullName>
    </submittedName>
</protein>
<dbReference type="EMBL" id="JBHTLR010000004">
    <property type="protein sequence ID" value="MFD1215438.1"/>
    <property type="molecule type" value="Genomic_DNA"/>
</dbReference>
<evidence type="ECO:0000259" key="3">
    <source>
        <dbReference type="SMART" id="SM00849"/>
    </source>
</evidence>
<dbReference type="SMART" id="SM00849">
    <property type="entry name" value="Lactamase_B"/>
    <property type="match status" value="1"/>
</dbReference>
<proteinExistence type="predicted"/>
<gene>
    <name evidence="5" type="ORF">ACFQ2X_02400</name>
</gene>
<feature type="compositionally biased region" description="Polar residues" evidence="2">
    <location>
        <begin position="1"/>
        <end position="13"/>
    </location>
</feature>
<evidence type="ECO:0000313" key="5">
    <source>
        <dbReference type="EMBL" id="MFD1215438.1"/>
    </source>
</evidence>
<dbReference type="InterPro" id="IPR011108">
    <property type="entry name" value="RMMBL"/>
</dbReference>
<dbReference type="Proteomes" id="UP001597264">
    <property type="component" value="Unassembled WGS sequence"/>
</dbReference>
<feature type="domain" description="Metallo-beta-lactamase" evidence="3">
    <location>
        <begin position="39"/>
        <end position="266"/>
    </location>
</feature>
<dbReference type="CDD" id="cd16295">
    <property type="entry name" value="TTHA0252-CPSF-like_MBL-fold"/>
    <property type="match status" value="1"/>
</dbReference>
<dbReference type="InterPro" id="IPR050698">
    <property type="entry name" value="MBL"/>
</dbReference>
<keyword evidence="1" id="KW-0378">Hydrolase</keyword>
<evidence type="ECO:0000313" key="6">
    <source>
        <dbReference type="Proteomes" id="UP001597264"/>
    </source>
</evidence>
<dbReference type="Pfam" id="PF00753">
    <property type="entry name" value="Lactamase_B"/>
    <property type="match status" value="1"/>
</dbReference>
<evidence type="ECO:0000256" key="1">
    <source>
        <dbReference type="ARBA" id="ARBA00022801"/>
    </source>
</evidence>
<organism evidence="5 6">
    <name type="scientific">Microbulbifer celer</name>
    <dbReference type="NCBI Taxonomy" id="435905"/>
    <lineage>
        <taxon>Bacteria</taxon>
        <taxon>Pseudomonadati</taxon>
        <taxon>Pseudomonadota</taxon>
        <taxon>Gammaproteobacteria</taxon>
        <taxon>Cellvibrionales</taxon>
        <taxon>Microbulbiferaceae</taxon>
        <taxon>Microbulbifer</taxon>
    </lineage>
</organism>
<dbReference type="InterPro" id="IPR001279">
    <property type="entry name" value="Metallo-B-lactamas"/>
</dbReference>
<dbReference type="InterPro" id="IPR022712">
    <property type="entry name" value="Beta_Casp"/>
</dbReference>
<name>A0ABW3U3N4_9GAMM</name>
<dbReference type="Gene3D" id="3.40.50.10890">
    <property type="match status" value="1"/>
</dbReference>
<dbReference type="Pfam" id="PF10996">
    <property type="entry name" value="Beta-Casp"/>
    <property type="match status" value="1"/>
</dbReference>
<feature type="region of interest" description="Disordered" evidence="2">
    <location>
        <begin position="1"/>
        <end position="27"/>
    </location>
</feature>
<dbReference type="RefSeq" id="WP_230437816.1">
    <property type="nucleotide sequence ID" value="NZ_CP087715.1"/>
</dbReference>
<evidence type="ECO:0000256" key="2">
    <source>
        <dbReference type="SAM" id="MobiDB-lite"/>
    </source>
</evidence>
<keyword evidence="6" id="KW-1185">Reference proteome</keyword>
<dbReference type="SMART" id="SM01027">
    <property type="entry name" value="Beta-Casp"/>
    <property type="match status" value="1"/>
</dbReference>
<sequence length="505" mass="55950">MSETTISSRPQTSSHEERGRAPTLHPGHITHHGAVNGVTGSCHQLFADDNNSILIDCGLFQGAETSPGGRGQNSLEIEFDITTVRALVVTHVHIDHVGRIPYLIAAGFRGPIYCSEPSAELLPLVLEDALKIGFTRDRALIEKFIGYVQKQLRPLPYNCWQPVIEDSDCSLSLSVRLQRAGHILGSAYVECELDCGAGAFSFKTAPRSRGGKRRIIFSGDLGAPNTPLLYAPKAPWGCDELVIESTYGDRLHQNRKERVRILQRAIEEALADGGSVLIPAFSIGRTQELLYELEGVIHSQGHDNRADNPWRDLPVIVDSPLASRFTDVYRRLRPFWDAEARQLLRRGRHPLSFEQLITVDDHEAHRKVVAELASSRRPAIVIAASGMCSGGRVVNYLKAMLEDKRHNILFVGYQARGTPGRDIQVYGPRNGYVDLDGQRYRIAAGVETISGYSAHADKNDLLGFIRKMKKRPQCVRVVHGDDRAKAALKAEIEREELAGSVIVPR</sequence>
<comment type="caution">
    <text evidence="5">The sequence shown here is derived from an EMBL/GenBank/DDBJ whole genome shotgun (WGS) entry which is preliminary data.</text>
</comment>
<dbReference type="PANTHER" id="PTHR11203">
    <property type="entry name" value="CLEAVAGE AND POLYADENYLATION SPECIFICITY FACTOR FAMILY MEMBER"/>
    <property type="match status" value="1"/>
</dbReference>
<accession>A0ABW3U3N4</accession>
<feature type="domain" description="Beta-Casp" evidence="4">
    <location>
        <begin position="286"/>
        <end position="423"/>
    </location>
</feature>
<dbReference type="PANTHER" id="PTHR11203:SF37">
    <property type="entry name" value="INTEGRATOR COMPLEX SUBUNIT 11"/>
    <property type="match status" value="1"/>
</dbReference>
<evidence type="ECO:0000259" key="4">
    <source>
        <dbReference type="SMART" id="SM01027"/>
    </source>
</evidence>
<dbReference type="Pfam" id="PF07521">
    <property type="entry name" value="RMMBL"/>
    <property type="match status" value="1"/>
</dbReference>